<evidence type="ECO:0000313" key="3">
    <source>
        <dbReference type="Proteomes" id="UP001172778"/>
    </source>
</evidence>
<gene>
    <name evidence="2" type="ORF">PZA18_03170</name>
</gene>
<dbReference type="Proteomes" id="UP001172778">
    <property type="component" value="Unassembled WGS sequence"/>
</dbReference>
<dbReference type="InterPro" id="IPR041261">
    <property type="entry name" value="R2K_2"/>
</dbReference>
<organism evidence="2 3">
    <name type="scientific">Parachitinimonas caeni</name>
    <dbReference type="NCBI Taxonomy" id="3031301"/>
    <lineage>
        <taxon>Bacteria</taxon>
        <taxon>Pseudomonadati</taxon>
        <taxon>Pseudomonadota</taxon>
        <taxon>Betaproteobacteria</taxon>
        <taxon>Neisseriales</taxon>
        <taxon>Chitinibacteraceae</taxon>
        <taxon>Parachitinimonas</taxon>
    </lineage>
</organism>
<dbReference type="Pfam" id="PF18299">
    <property type="entry name" value="R2K_2"/>
    <property type="match status" value="1"/>
</dbReference>
<accession>A0ABT7DSK3</accession>
<reference evidence="2" key="1">
    <citation type="submission" date="2023-03" db="EMBL/GenBank/DDBJ databases">
        <title>Chitinimonas shenzhenensis gen. nov., sp. nov., a novel member of family Burkholderiaceae isolated from activated sludge collected in Shen Zhen, China.</title>
        <authorList>
            <person name="Wang X."/>
        </authorList>
    </citation>
    <scope>NUCLEOTIDE SEQUENCE</scope>
    <source>
        <strain evidence="2">DQS-5</strain>
    </source>
</reference>
<protein>
    <submittedName>
        <fullName evidence="2">ATP-grasp domain-containing protein</fullName>
    </submittedName>
</protein>
<evidence type="ECO:0000313" key="2">
    <source>
        <dbReference type="EMBL" id="MDK2123051.1"/>
    </source>
</evidence>
<evidence type="ECO:0000259" key="1">
    <source>
        <dbReference type="Pfam" id="PF18299"/>
    </source>
</evidence>
<name>A0ABT7DSK3_9NEIS</name>
<dbReference type="RefSeq" id="WP_284099339.1">
    <property type="nucleotide sequence ID" value="NZ_JARRAF010000003.1"/>
</dbReference>
<feature type="domain" description="ATP-grasp" evidence="1">
    <location>
        <begin position="81"/>
        <end position="234"/>
    </location>
</feature>
<comment type="caution">
    <text evidence="2">The sequence shown here is derived from an EMBL/GenBank/DDBJ whole genome shotgun (WGS) entry which is preliminary data.</text>
</comment>
<sequence>MPTLIFTPRYTVDSQALWKAAGKIGWRVERLAGWRVPDHLREIPDPIFYGEALFGPVLAEQLGLALISPSEDWLVNLPFEYRSRQISMTTLGLARQNSQPRFVKPPNDKSFPASVYRGSELPTEYPDDMPVLVSDVVVWQKEFRCFVLNRKLMTYSIYSRFGELQEAQGFASSVDEHQQLEAFLSRLLADQRVELPVATVVDVGTIAGDWACVEQNAAWGAGIYGCDPAKVLEVLAHSSLRVSCNS</sequence>
<keyword evidence="3" id="KW-1185">Reference proteome</keyword>
<dbReference type="EMBL" id="JARRAF010000003">
    <property type="protein sequence ID" value="MDK2123051.1"/>
    <property type="molecule type" value="Genomic_DNA"/>
</dbReference>
<proteinExistence type="predicted"/>